<name>A0ABT4CVJ0_9CLOT</name>
<evidence type="ECO:0000313" key="1">
    <source>
        <dbReference type="EMBL" id="MCY6483004.1"/>
    </source>
</evidence>
<reference evidence="1" key="1">
    <citation type="submission" date="2022-12" db="EMBL/GenBank/DDBJ databases">
        <authorList>
            <person name="Wang J."/>
        </authorList>
    </citation>
    <scope>NUCLEOTIDE SEQUENCE</scope>
    <source>
        <strain evidence="1">HY-45-18</strain>
    </source>
</reference>
<dbReference type="InterPro" id="IPR029470">
    <property type="entry name" value="PDDEXK_4"/>
</dbReference>
<protein>
    <submittedName>
        <fullName evidence="1">PD-(D/E)XK nuclease family protein</fullName>
    </submittedName>
</protein>
<sequence length="417" mass="48810">MITKGEEIKVQALISQARTLIDKHNTIQKSTGGLFNIFSILNMERLEVKTHSAFIYELLNPQGSHNQEKVFLKLFVEKVLKIKDLDYKNIIVEREKSIGKYGRLDLSIENEDILIIIELKIDAEDQYEQLKRYENYAKTKNKKYKIFYLNLYGDEASEQSTGKGDKKTNYKIISFKNHILKWIEACIEKVALIPNIRESLNQYAILIRKITNGINGGMEMELKDLLLQGDNIEIADKLVKAIPLAKAEIEFKFWKEVHDTITAKMIELNFTDDEGSNVFNQEWIEYIIDQRKKKSGEVELYYTYGKYLGKQLNFIIGKDGYDNNIYCSITLYDLKEEEWVKYKKDFKDLADAVEKLGFNKKDSFRYTYLDYDLNFNNKIYKLLDKEEFDKAVKAVSKQVLELAKKVSKSEEVNNLIK</sequence>
<comment type="caution">
    <text evidence="1">The sequence shown here is derived from an EMBL/GenBank/DDBJ whole genome shotgun (WGS) entry which is preliminary data.</text>
</comment>
<proteinExistence type="predicted"/>
<keyword evidence="2" id="KW-1185">Reference proteome</keyword>
<dbReference type="Proteomes" id="UP001078443">
    <property type="component" value="Unassembled WGS sequence"/>
</dbReference>
<evidence type="ECO:0000313" key="2">
    <source>
        <dbReference type="Proteomes" id="UP001078443"/>
    </source>
</evidence>
<dbReference type="RefSeq" id="WP_268039270.1">
    <property type="nucleotide sequence ID" value="NZ_JAPQER010000001.1"/>
</dbReference>
<dbReference type="EMBL" id="JAPQER010000001">
    <property type="protein sequence ID" value="MCY6483004.1"/>
    <property type="molecule type" value="Genomic_DNA"/>
</dbReference>
<dbReference type="Pfam" id="PF14281">
    <property type="entry name" value="PDDEXK_4"/>
    <property type="match status" value="1"/>
</dbReference>
<gene>
    <name evidence="1" type="ORF">OW763_01380</name>
</gene>
<accession>A0ABT4CVJ0</accession>
<organism evidence="1 2">
    <name type="scientific">Clostridium aestuarii</name>
    <dbReference type="NCBI Taxonomy" id="338193"/>
    <lineage>
        <taxon>Bacteria</taxon>
        <taxon>Bacillati</taxon>
        <taxon>Bacillota</taxon>
        <taxon>Clostridia</taxon>
        <taxon>Eubacteriales</taxon>
        <taxon>Clostridiaceae</taxon>
        <taxon>Clostridium</taxon>
    </lineage>
</organism>